<dbReference type="STRING" id="192814.GCA_900166575_03430"/>
<feature type="domain" description="N-acetyltransferase" evidence="1">
    <location>
        <begin position="5"/>
        <end position="144"/>
    </location>
</feature>
<proteinExistence type="predicted"/>
<dbReference type="PROSITE" id="PS51186">
    <property type="entry name" value="GNAT"/>
    <property type="match status" value="1"/>
</dbReference>
<sequence length="288" mass="33833">MEQVAHVKMLTIDDLPALMAMETGIEDDYVVRIFDRLIESDSHQLFGLFQEEQMLAVAGYSLFGQNKFAMLGRLRSDRRFQQKGNATRLLEPIVDHLKRVPDVEWVGANTHLGNIPARRVLQKLGIEQGPVIHYLTLKEPEKLSGHTKGPVWNRVEDLNEKYRLLDSLESNALDMFPYECYYPFPYDKSLFTDDYLEESSFYLSPDQQRFVIIRNDTKKYDYSHVKYFWDDHYDQPGFFETLQDHWNQNPDNAGCWIDFSAQGFKNIPDLSAYDVQEPWILYGNWQHS</sequence>
<dbReference type="Proteomes" id="UP000297982">
    <property type="component" value="Unassembled WGS sequence"/>
</dbReference>
<comment type="caution">
    <text evidence="2">The sequence shown here is derived from an EMBL/GenBank/DDBJ whole genome shotgun (WGS) entry which is preliminary data.</text>
</comment>
<dbReference type="InterPro" id="IPR016181">
    <property type="entry name" value="Acyl_CoA_acyltransferase"/>
</dbReference>
<dbReference type="SUPFAM" id="SSF55729">
    <property type="entry name" value="Acyl-CoA N-acyltransferases (Nat)"/>
    <property type="match status" value="1"/>
</dbReference>
<dbReference type="GO" id="GO:0016747">
    <property type="term" value="F:acyltransferase activity, transferring groups other than amino-acyl groups"/>
    <property type="evidence" value="ECO:0007669"/>
    <property type="project" value="InterPro"/>
</dbReference>
<dbReference type="InterPro" id="IPR000182">
    <property type="entry name" value="GNAT_dom"/>
</dbReference>
<gene>
    <name evidence="2" type="ORF">E4663_13100</name>
</gene>
<reference evidence="2 3" key="1">
    <citation type="journal article" date="2003" name="Int. J. Syst. Evol. Microbiol.">
        <title>Halobacillus salinus sp. nov., isolated from a salt lake on the coast of the East Sea in Korea.</title>
        <authorList>
            <person name="Yoon J.H."/>
            <person name="Kang K.H."/>
            <person name="Park Y.H."/>
        </authorList>
    </citation>
    <scope>NUCLEOTIDE SEQUENCE [LARGE SCALE GENOMIC DNA]</scope>
    <source>
        <strain evidence="2 3">HSL-3</strain>
    </source>
</reference>
<dbReference type="AlphaFoldDB" id="A0A4Z0GX02"/>
<accession>A0A4Z0GX02</accession>
<protein>
    <submittedName>
        <fullName evidence="2">GNAT family N-acetyltransferase</fullName>
    </submittedName>
</protein>
<dbReference type="RefSeq" id="WP_135327950.1">
    <property type="nucleotide sequence ID" value="NZ_SRJC01000003.1"/>
</dbReference>
<evidence type="ECO:0000313" key="2">
    <source>
        <dbReference type="EMBL" id="TGB02275.1"/>
    </source>
</evidence>
<evidence type="ECO:0000259" key="1">
    <source>
        <dbReference type="PROSITE" id="PS51186"/>
    </source>
</evidence>
<name>A0A4Z0GX02_9BACI</name>
<dbReference type="Gene3D" id="3.40.630.30">
    <property type="match status" value="1"/>
</dbReference>
<dbReference type="Pfam" id="PF00583">
    <property type="entry name" value="Acetyltransf_1"/>
    <property type="match status" value="1"/>
</dbReference>
<dbReference type="EMBL" id="SRJC01000003">
    <property type="protein sequence ID" value="TGB02275.1"/>
    <property type="molecule type" value="Genomic_DNA"/>
</dbReference>
<keyword evidence="3" id="KW-1185">Reference proteome</keyword>
<organism evidence="2 3">
    <name type="scientific">Halobacillus salinus</name>
    <dbReference type="NCBI Taxonomy" id="192814"/>
    <lineage>
        <taxon>Bacteria</taxon>
        <taxon>Bacillati</taxon>
        <taxon>Bacillota</taxon>
        <taxon>Bacilli</taxon>
        <taxon>Bacillales</taxon>
        <taxon>Bacillaceae</taxon>
        <taxon>Halobacillus</taxon>
    </lineage>
</organism>
<keyword evidence="2" id="KW-0808">Transferase</keyword>
<evidence type="ECO:0000313" key="3">
    <source>
        <dbReference type="Proteomes" id="UP000297982"/>
    </source>
</evidence>